<reference evidence="3" key="1">
    <citation type="journal article" date="2019" name="Int. J. Syst. Evol. Microbiol.">
        <title>The Global Catalogue of Microorganisms (GCM) 10K type strain sequencing project: providing services to taxonomists for standard genome sequencing and annotation.</title>
        <authorList>
            <consortium name="The Broad Institute Genomics Platform"/>
            <consortium name="The Broad Institute Genome Sequencing Center for Infectious Disease"/>
            <person name="Wu L."/>
            <person name="Ma J."/>
        </authorList>
    </citation>
    <scope>NUCLEOTIDE SEQUENCE [LARGE SCALE GENOMIC DNA]</scope>
    <source>
        <strain evidence="3">CCUG 38813</strain>
    </source>
</reference>
<dbReference type="SUPFAM" id="SSF48403">
    <property type="entry name" value="Ankyrin repeat"/>
    <property type="match status" value="1"/>
</dbReference>
<protein>
    <submittedName>
        <fullName evidence="2">Ankyrin repeat domain-containing protein</fullName>
    </submittedName>
</protein>
<dbReference type="PROSITE" id="PS50088">
    <property type="entry name" value="ANK_REPEAT"/>
    <property type="match status" value="1"/>
</dbReference>
<evidence type="ECO:0000256" key="1">
    <source>
        <dbReference type="PROSITE-ProRule" id="PRU00023"/>
    </source>
</evidence>
<dbReference type="RefSeq" id="WP_379725887.1">
    <property type="nucleotide sequence ID" value="NZ_JBHSMS010000073.1"/>
</dbReference>
<accession>A0ABW0PT03</accession>
<organism evidence="2 3">
    <name type="scientific">Massilia jejuensis</name>
    <dbReference type="NCBI Taxonomy" id="648894"/>
    <lineage>
        <taxon>Bacteria</taxon>
        <taxon>Pseudomonadati</taxon>
        <taxon>Pseudomonadota</taxon>
        <taxon>Betaproteobacteria</taxon>
        <taxon>Burkholderiales</taxon>
        <taxon>Oxalobacteraceae</taxon>
        <taxon>Telluria group</taxon>
        <taxon>Massilia</taxon>
    </lineage>
</organism>
<sequence>MTPDVVELAYKGEWPELLRHLESQPHLVNSISAKGYTPLHQAAWHGAGPRVIGTLLALGANASARTFNRHESAADIALEMHPEREDLHFLLRNRSRALAPLLRKLVAEKPELFTDYDGNRVLCDRVIECLCSGDPQREEADVGQALLTAIRAVAGSAFIDSGCIALGTSYIEMKATSAPWLQTIVPAVVEMASRASFVPLAPSFAVMTDLFDPTPSQWGSRGDPFLWMEMSRVLCHVAIPKEDRDVERILLGGFGV</sequence>
<feature type="repeat" description="ANK" evidence="1">
    <location>
        <begin position="34"/>
        <end position="67"/>
    </location>
</feature>
<gene>
    <name evidence="2" type="ORF">ACFPOU_20760</name>
</gene>
<keyword evidence="3" id="KW-1185">Reference proteome</keyword>
<dbReference type="PROSITE" id="PS50297">
    <property type="entry name" value="ANK_REP_REGION"/>
    <property type="match status" value="1"/>
</dbReference>
<keyword evidence="1" id="KW-0040">ANK repeat</keyword>
<evidence type="ECO:0000313" key="2">
    <source>
        <dbReference type="EMBL" id="MFC5513534.1"/>
    </source>
</evidence>
<name>A0ABW0PT03_9BURK</name>
<comment type="caution">
    <text evidence="2">The sequence shown here is derived from an EMBL/GenBank/DDBJ whole genome shotgun (WGS) entry which is preliminary data.</text>
</comment>
<dbReference type="InterPro" id="IPR036770">
    <property type="entry name" value="Ankyrin_rpt-contain_sf"/>
</dbReference>
<evidence type="ECO:0000313" key="3">
    <source>
        <dbReference type="Proteomes" id="UP001596031"/>
    </source>
</evidence>
<proteinExistence type="predicted"/>
<dbReference type="Gene3D" id="1.25.40.20">
    <property type="entry name" value="Ankyrin repeat-containing domain"/>
    <property type="match status" value="1"/>
</dbReference>
<dbReference type="InterPro" id="IPR002110">
    <property type="entry name" value="Ankyrin_rpt"/>
</dbReference>
<dbReference type="Proteomes" id="UP001596031">
    <property type="component" value="Unassembled WGS sequence"/>
</dbReference>
<dbReference type="EMBL" id="JBHSMS010000073">
    <property type="protein sequence ID" value="MFC5513534.1"/>
    <property type="molecule type" value="Genomic_DNA"/>
</dbReference>